<proteinExistence type="predicted"/>
<dbReference type="InterPro" id="IPR050707">
    <property type="entry name" value="HTH_MetabolicPath_Reg"/>
</dbReference>
<sequence length="255" mass="28377">MSTNYRVPAVEKIYSVLEIIAESSEALTLAQIIKLTGLNKSTVYSLLLSLTDVGLLKKNEDNTFELGYKIGYFGARYVQKSDLVNEFKLLASEAVKELSQTFQLSVLQQKNIVYLSKVEAKNTIQLSTNPGSILPAHSTAMGKVLLSSLTESELETLYEGYEFEKLTADTVDNLEDLKNQLAFAQKHSYFQEVGEVSEELTCIAAPIYGLEHKMVAAISISLAVSKFNLDAENYIQGVKELAMNISHRLGYWPKD</sequence>
<keyword evidence="3" id="KW-0804">Transcription</keyword>
<dbReference type="OrthoDB" id="9778379at2"/>
<dbReference type="InterPro" id="IPR005471">
    <property type="entry name" value="Tscrpt_reg_IclR_N"/>
</dbReference>
<dbReference type="Gene3D" id="1.10.10.10">
    <property type="entry name" value="Winged helix-like DNA-binding domain superfamily/Winged helix DNA-binding domain"/>
    <property type="match status" value="1"/>
</dbReference>
<dbReference type="InterPro" id="IPR029016">
    <property type="entry name" value="GAF-like_dom_sf"/>
</dbReference>
<name>A0A3N9UN52_9BACI</name>
<keyword evidence="7" id="KW-1185">Reference proteome</keyword>
<dbReference type="PROSITE" id="PS51078">
    <property type="entry name" value="ICLR_ED"/>
    <property type="match status" value="1"/>
</dbReference>
<dbReference type="SMART" id="SM00346">
    <property type="entry name" value="HTH_ICLR"/>
    <property type="match status" value="1"/>
</dbReference>
<reference evidence="6 7" key="1">
    <citation type="journal article" date="2013" name="J. Microbiol.">
        <title>Lysinibacillus chungkukjangi sp. nov., isolated from Chungkukjang, Korean fermented soybean food.</title>
        <authorList>
            <person name="Kim S.J."/>
            <person name="Jang Y.H."/>
            <person name="Hamada M."/>
            <person name="Ahn J.H."/>
            <person name="Weon H.Y."/>
            <person name="Suzuki K."/>
            <person name="Whang K.S."/>
            <person name="Kwon S.W."/>
        </authorList>
    </citation>
    <scope>NUCLEOTIDE SEQUENCE [LARGE SCALE GENOMIC DNA]</scope>
    <source>
        <strain evidence="6 7">MCCC 1A12701</strain>
    </source>
</reference>
<gene>
    <name evidence="6" type="ORF">EBB45_17360</name>
</gene>
<dbReference type="RefSeq" id="WP_124766610.1">
    <property type="nucleotide sequence ID" value="NZ_JAFBDY010000021.1"/>
</dbReference>
<dbReference type="PANTHER" id="PTHR30136">
    <property type="entry name" value="HELIX-TURN-HELIX TRANSCRIPTIONAL REGULATOR, ICLR FAMILY"/>
    <property type="match status" value="1"/>
</dbReference>
<dbReference type="GO" id="GO:0003677">
    <property type="term" value="F:DNA binding"/>
    <property type="evidence" value="ECO:0007669"/>
    <property type="project" value="UniProtKB-KW"/>
</dbReference>
<evidence type="ECO:0000313" key="6">
    <source>
        <dbReference type="EMBL" id="RQW73316.1"/>
    </source>
</evidence>
<comment type="caution">
    <text evidence="6">The sequence shown here is derived from an EMBL/GenBank/DDBJ whole genome shotgun (WGS) entry which is preliminary data.</text>
</comment>
<dbReference type="SUPFAM" id="SSF46785">
    <property type="entry name" value="Winged helix' DNA-binding domain"/>
    <property type="match status" value="1"/>
</dbReference>
<keyword evidence="2" id="KW-0238">DNA-binding</keyword>
<dbReference type="InterPro" id="IPR014757">
    <property type="entry name" value="Tscrpt_reg_IclR_C"/>
</dbReference>
<protein>
    <submittedName>
        <fullName evidence="6">IclR family transcriptional regulator</fullName>
    </submittedName>
</protein>
<accession>A0A3N9UN52</accession>
<dbReference type="Pfam" id="PF01614">
    <property type="entry name" value="IclR_C"/>
    <property type="match status" value="1"/>
</dbReference>
<dbReference type="InterPro" id="IPR036390">
    <property type="entry name" value="WH_DNA-bd_sf"/>
</dbReference>
<dbReference type="GO" id="GO:0003700">
    <property type="term" value="F:DNA-binding transcription factor activity"/>
    <property type="evidence" value="ECO:0007669"/>
    <property type="project" value="TreeGrafter"/>
</dbReference>
<evidence type="ECO:0000256" key="3">
    <source>
        <dbReference type="ARBA" id="ARBA00023163"/>
    </source>
</evidence>
<dbReference type="SUPFAM" id="SSF55781">
    <property type="entry name" value="GAF domain-like"/>
    <property type="match status" value="1"/>
</dbReference>
<feature type="domain" description="IclR-ED" evidence="5">
    <location>
        <begin position="69"/>
        <end position="251"/>
    </location>
</feature>
<dbReference type="Proteomes" id="UP000274033">
    <property type="component" value="Unassembled WGS sequence"/>
</dbReference>
<dbReference type="PROSITE" id="PS51077">
    <property type="entry name" value="HTH_ICLR"/>
    <property type="match status" value="1"/>
</dbReference>
<organism evidence="6 7">
    <name type="scientific">Lysinibacillus composti</name>
    <dbReference type="NCBI Taxonomy" id="720633"/>
    <lineage>
        <taxon>Bacteria</taxon>
        <taxon>Bacillati</taxon>
        <taxon>Bacillota</taxon>
        <taxon>Bacilli</taxon>
        <taxon>Bacillales</taxon>
        <taxon>Bacillaceae</taxon>
        <taxon>Lysinibacillus</taxon>
    </lineage>
</organism>
<evidence type="ECO:0000313" key="7">
    <source>
        <dbReference type="Proteomes" id="UP000274033"/>
    </source>
</evidence>
<dbReference type="InterPro" id="IPR036388">
    <property type="entry name" value="WH-like_DNA-bd_sf"/>
</dbReference>
<evidence type="ECO:0000256" key="2">
    <source>
        <dbReference type="ARBA" id="ARBA00023125"/>
    </source>
</evidence>
<dbReference type="EMBL" id="RRCT01000023">
    <property type="protein sequence ID" value="RQW73316.1"/>
    <property type="molecule type" value="Genomic_DNA"/>
</dbReference>
<evidence type="ECO:0000256" key="1">
    <source>
        <dbReference type="ARBA" id="ARBA00023015"/>
    </source>
</evidence>
<dbReference type="Gene3D" id="3.30.450.40">
    <property type="match status" value="1"/>
</dbReference>
<evidence type="ECO:0000259" key="5">
    <source>
        <dbReference type="PROSITE" id="PS51078"/>
    </source>
</evidence>
<dbReference type="AlphaFoldDB" id="A0A3N9UN52"/>
<feature type="domain" description="HTH iclR-type" evidence="4">
    <location>
        <begin position="7"/>
        <end position="68"/>
    </location>
</feature>
<evidence type="ECO:0000259" key="4">
    <source>
        <dbReference type="PROSITE" id="PS51077"/>
    </source>
</evidence>
<keyword evidence="1" id="KW-0805">Transcription regulation</keyword>
<dbReference type="GO" id="GO:0045892">
    <property type="term" value="P:negative regulation of DNA-templated transcription"/>
    <property type="evidence" value="ECO:0007669"/>
    <property type="project" value="TreeGrafter"/>
</dbReference>
<dbReference type="PANTHER" id="PTHR30136:SF24">
    <property type="entry name" value="HTH-TYPE TRANSCRIPTIONAL REPRESSOR ALLR"/>
    <property type="match status" value="1"/>
</dbReference>
<dbReference type="Pfam" id="PF09339">
    <property type="entry name" value="HTH_IclR"/>
    <property type="match status" value="1"/>
</dbReference>